<dbReference type="RefSeq" id="WP_074223053.1">
    <property type="nucleotide sequence ID" value="NZ_FSRC01000001.1"/>
</dbReference>
<keyword evidence="2" id="KW-1185">Reference proteome</keyword>
<name>A0A1N6D5S5_9BACT</name>
<gene>
    <name evidence="1" type="ORF">SAMN05444394_0276</name>
</gene>
<organism evidence="1 2">
    <name type="scientific">Algoriphagus halophilus</name>
    <dbReference type="NCBI Taxonomy" id="226505"/>
    <lineage>
        <taxon>Bacteria</taxon>
        <taxon>Pseudomonadati</taxon>
        <taxon>Bacteroidota</taxon>
        <taxon>Cytophagia</taxon>
        <taxon>Cytophagales</taxon>
        <taxon>Cyclobacteriaceae</taxon>
        <taxon>Algoriphagus</taxon>
    </lineage>
</organism>
<dbReference type="AlphaFoldDB" id="A0A1N6D5S5"/>
<evidence type="ECO:0000313" key="1">
    <source>
        <dbReference type="EMBL" id="SIN66109.1"/>
    </source>
</evidence>
<dbReference type="Proteomes" id="UP000185221">
    <property type="component" value="Unassembled WGS sequence"/>
</dbReference>
<dbReference type="STRING" id="226505.SAMN05444394_0276"/>
<protein>
    <submittedName>
        <fullName evidence="1">Uncharacterized protein</fullName>
    </submittedName>
</protein>
<reference evidence="2" key="1">
    <citation type="submission" date="2016-11" db="EMBL/GenBank/DDBJ databases">
        <authorList>
            <person name="Varghese N."/>
            <person name="Submissions S."/>
        </authorList>
    </citation>
    <scope>NUCLEOTIDE SEQUENCE [LARGE SCALE GENOMIC DNA]</scope>
    <source>
        <strain evidence="2">DSM 15292</strain>
    </source>
</reference>
<evidence type="ECO:0000313" key="2">
    <source>
        <dbReference type="Proteomes" id="UP000185221"/>
    </source>
</evidence>
<dbReference type="PROSITE" id="PS51257">
    <property type="entry name" value="PROKAR_LIPOPROTEIN"/>
    <property type="match status" value="1"/>
</dbReference>
<dbReference type="EMBL" id="FSRC01000001">
    <property type="protein sequence ID" value="SIN66109.1"/>
    <property type="molecule type" value="Genomic_DNA"/>
</dbReference>
<sequence>MRRTSYILFLVMVLFACQQEPVSQPIVLNSRAIYVVNQDSLTFEVKGENWTAWVQTPVQVIYPELTQQNSQLTVHLTSKEGVIEGPAFVTLQAAAQQFNFPIYLKNPASKFQLEDLRSPKTVNTDSSMIQQQILYAFDGSGNLTELEEGKYFQENYLELAPKTGTFKGITSTAVSSFYVDPGTVKTIPLTYFSDPINQTVTIKAGPLLDQFENTVSNGTLVIFSLEKAGEKKLIESVVQDAYSQFTLPVSETGNSSITARIAHIISQTLTLD</sequence>
<accession>A0A1N6D5S5</accession>
<dbReference type="OrthoDB" id="821901at2"/>
<proteinExistence type="predicted"/>